<proteinExistence type="predicted"/>
<dbReference type="AlphaFoldDB" id="A0A9P7GNM8"/>
<evidence type="ECO:0000313" key="5">
    <source>
        <dbReference type="EMBL" id="KAG5650247.1"/>
    </source>
</evidence>
<name>A0A9P7GNM8_9AGAR</name>
<dbReference type="SUPFAM" id="SSF52540">
    <property type="entry name" value="P-loop containing nucleoside triphosphate hydrolases"/>
    <property type="match status" value="1"/>
</dbReference>
<dbReference type="Gene3D" id="3.40.50.300">
    <property type="entry name" value="P-loop containing nucleotide triphosphate hydrolases"/>
    <property type="match status" value="1"/>
</dbReference>
<dbReference type="PROSITE" id="PS50893">
    <property type="entry name" value="ABC_TRANSPORTER_2"/>
    <property type="match status" value="1"/>
</dbReference>
<evidence type="ECO:0000256" key="2">
    <source>
        <dbReference type="ARBA" id="ARBA00022741"/>
    </source>
</evidence>
<sequence>MAGFALTFASTITGDLLFMVRRFVGLEQSMVALERVKEYSELAREPPEFVEPRPPASWPAEGAIECENLVIRYAPELPDVLHQLNFSILPGEKVGILGRTGSGKSTLALSFFRFVEATEGRILVDGLDISQVGLTDLRSKLTIIPRKHPTFSEGDVPLMQYAEDPTILSGSLRSTLDVFDEYEDAEIFEALRRVHLIPSEGSPEEAIATVNENVFRNLDSSVSEGGENFSTGEKQLLCMARAILKRSKVLVMDEATASVDYATDELIGKTIRQCAETFPVEESA</sequence>
<gene>
    <name evidence="5" type="ORF">H0H81_000168</name>
</gene>
<keyword evidence="1" id="KW-0677">Repeat</keyword>
<evidence type="ECO:0000313" key="6">
    <source>
        <dbReference type="Proteomes" id="UP000717328"/>
    </source>
</evidence>
<dbReference type="Proteomes" id="UP000717328">
    <property type="component" value="Unassembled WGS sequence"/>
</dbReference>
<organism evidence="5 6">
    <name type="scientific">Sphagnurus paluster</name>
    <dbReference type="NCBI Taxonomy" id="117069"/>
    <lineage>
        <taxon>Eukaryota</taxon>
        <taxon>Fungi</taxon>
        <taxon>Dikarya</taxon>
        <taxon>Basidiomycota</taxon>
        <taxon>Agaricomycotina</taxon>
        <taxon>Agaricomycetes</taxon>
        <taxon>Agaricomycetidae</taxon>
        <taxon>Agaricales</taxon>
        <taxon>Tricholomatineae</taxon>
        <taxon>Lyophyllaceae</taxon>
        <taxon>Sphagnurus</taxon>
    </lineage>
</organism>
<protein>
    <recommendedName>
        <fullName evidence="4">ABC transporter domain-containing protein</fullName>
    </recommendedName>
</protein>
<dbReference type="PANTHER" id="PTHR24223:SF353">
    <property type="entry name" value="ABC TRANSPORTER ATP-BINDING PROTEIN_PERMEASE VMR1-RELATED"/>
    <property type="match status" value="1"/>
</dbReference>
<dbReference type="GO" id="GO:0000329">
    <property type="term" value="C:fungal-type vacuole membrane"/>
    <property type="evidence" value="ECO:0007669"/>
    <property type="project" value="TreeGrafter"/>
</dbReference>
<dbReference type="GO" id="GO:0016887">
    <property type="term" value="F:ATP hydrolysis activity"/>
    <property type="evidence" value="ECO:0007669"/>
    <property type="project" value="InterPro"/>
</dbReference>
<keyword evidence="2" id="KW-0547">Nucleotide-binding</keyword>
<dbReference type="InterPro" id="IPR003439">
    <property type="entry name" value="ABC_transporter-like_ATP-bd"/>
</dbReference>
<accession>A0A9P7GNM8</accession>
<dbReference type="EMBL" id="JABCKI010000504">
    <property type="protein sequence ID" value="KAG5650247.1"/>
    <property type="molecule type" value="Genomic_DNA"/>
</dbReference>
<dbReference type="PANTHER" id="PTHR24223">
    <property type="entry name" value="ATP-BINDING CASSETTE SUB-FAMILY C"/>
    <property type="match status" value="1"/>
</dbReference>
<dbReference type="GO" id="GO:0005524">
    <property type="term" value="F:ATP binding"/>
    <property type="evidence" value="ECO:0007669"/>
    <property type="project" value="UniProtKB-KW"/>
</dbReference>
<dbReference type="OrthoDB" id="6500128at2759"/>
<dbReference type="InterPro" id="IPR050173">
    <property type="entry name" value="ABC_transporter_C-like"/>
</dbReference>
<comment type="caution">
    <text evidence="5">The sequence shown here is derived from an EMBL/GenBank/DDBJ whole genome shotgun (WGS) entry which is preliminary data.</text>
</comment>
<dbReference type="GO" id="GO:0042626">
    <property type="term" value="F:ATPase-coupled transmembrane transporter activity"/>
    <property type="evidence" value="ECO:0007669"/>
    <property type="project" value="TreeGrafter"/>
</dbReference>
<evidence type="ECO:0000256" key="1">
    <source>
        <dbReference type="ARBA" id="ARBA00022737"/>
    </source>
</evidence>
<dbReference type="InterPro" id="IPR027417">
    <property type="entry name" value="P-loop_NTPase"/>
</dbReference>
<dbReference type="InterPro" id="IPR003593">
    <property type="entry name" value="AAA+_ATPase"/>
</dbReference>
<dbReference type="SMART" id="SM00382">
    <property type="entry name" value="AAA"/>
    <property type="match status" value="1"/>
</dbReference>
<feature type="domain" description="ABC transporter" evidence="4">
    <location>
        <begin position="64"/>
        <end position="284"/>
    </location>
</feature>
<reference evidence="5" key="1">
    <citation type="submission" date="2021-02" db="EMBL/GenBank/DDBJ databases">
        <authorList>
            <person name="Nieuwenhuis M."/>
            <person name="Van De Peppel L.J.J."/>
        </authorList>
    </citation>
    <scope>NUCLEOTIDE SEQUENCE</scope>
    <source>
        <strain evidence="5">D49</strain>
    </source>
</reference>
<keyword evidence="3" id="KW-0067">ATP-binding</keyword>
<evidence type="ECO:0000256" key="3">
    <source>
        <dbReference type="ARBA" id="ARBA00022840"/>
    </source>
</evidence>
<keyword evidence="6" id="KW-1185">Reference proteome</keyword>
<dbReference type="CDD" id="cd03244">
    <property type="entry name" value="ABCC_MRP_domain2"/>
    <property type="match status" value="1"/>
</dbReference>
<evidence type="ECO:0000259" key="4">
    <source>
        <dbReference type="PROSITE" id="PS50893"/>
    </source>
</evidence>
<dbReference type="Pfam" id="PF00005">
    <property type="entry name" value="ABC_tran"/>
    <property type="match status" value="1"/>
</dbReference>
<reference evidence="5" key="2">
    <citation type="submission" date="2021-10" db="EMBL/GenBank/DDBJ databases">
        <title>Phylogenomics reveals ancestral predisposition of the termite-cultivated fungus Termitomyces towards a domesticated lifestyle.</title>
        <authorList>
            <person name="Auxier B."/>
            <person name="Grum-Grzhimaylo A."/>
            <person name="Cardenas M.E."/>
            <person name="Lodge J.D."/>
            <person name="Laessoe T."/>
            <person name="Pedersen O."/>
            <person name="Smith M.E."/>
            <person name="Kuyper T.W."/>
            <person name="Franco-Molano E.A."/>
            <person name="Baroni T.J."/>
            <person name="Aanen D.K."/>
        </authorList>
    </citation>
    <scope>NUCLEOTIDE SEQUENCE</scope>
    <source>
        <strain evidence="5">D49</strain>
    </source>
</reference>